<evidence type="ECO:0000256" key="14">
    <source>
        <dbReference type="ARBA" id="ARBA00033401"/>
    </source>
</evidence>
<keyword evidence="9" id="KW-0249">Electron transport</keyword>
<evidence type="ECO:0000256" key="11">
    <source>
        <dbReference type="ARBA" id="ARBA00023128"/>
    </source>
</evidence>
<feature type="region of interest" description="Disordered" evidence="15">
    <location>
        <begin position="84"/>
        <end position="126"/>
    </location>
</feature>
<organism evidence="16 17">
    <name type="scientific">Owenia fusiformis</name>
    <name type="common">Polychaete worm</name>
    <dbReference type="NCBI Taxonomy" id="6347"/>
    <lineage>
        <taxon>Eukaryota</taxon>
        <taxon>Metazoa</taxon>
        <taxon>Spiralia</taxon>
        <taxon>Lophotrochozoa</taxon>
        <taxon>Annelida</taxon>
        <taxon>Polychaeta</taxon>
        <taxon>Sedentaria</taxon>
        <taxon>Canalipalpata</taxon>
        <taxon>Sabellida</taxon>
        <taxon>Oweniida</taxon>
        <taxon>Oweniidae</taxon>
        <taxon>Owenia</taxon>
    </lineage>
</organism>
<evidence type="ECO:0000256" key="10">
    <source>
        <dbReference type="ARBA" id="ARBA00022990"/>
    </source>
</evidence>
<name>A0A8S4N012_OWEFU</name>
<evidence type="ECO:0000256" key="8">
    <source>
        <dbReference type="ARBA" id="ARBA00022792"/>
    </source>
</evidence>
<comment type="subcellular location">
    <subcellularLocation>
        <location evidence="2">Mitochondrion inner membrane</location>
        <topology evidence="2">Peripheral membrane protein</topology>
        <orientation evidence="2">Matrix side</orientation>
    </subcellularLocation>
</comment>
<proteinExistence type="inferred from homology"/>
<evidence type="ECO:0000256" key="12">
    <source>
        <dbReference type="ARBA" id="ARBA00023136"/>
    </source>
</evidence>
<evidence type="ECO:0000256" key="4">
    <source>
        <dbReference type="ARBA" id="ARBA00011533"/>
    </source>
</evidence>
<keyword evidence="8" id="KW-0999">Mitochondrion inner membrane</keyword>
<dbReference type="Proteomes" id="UP000749559">
    <property type="component" value="Unassembled WGS sequence"/>
</dbReference>
<gene>
    <name evidence="16" type="ORF">OFUS_LOCUS1384</name>
</gene>
<dbReference type="InterPro" id="IPR009947">
    <property type="entry name" value="NDUA7"/>
</dbReference>
<evidence type="ECO:0000256" key="5">
    <source>
        <dbReference type="ARBA" id="ARBA00016383"/>
    </source>
</evidence>
<dbReference type="EMBL" id="CAIIXF020000001">
    <property type="protein sequence ID" value="CAH1773847.1"/>
    <property type="molecule type" value="Genomic_DNA"/>
</dbReference>
<dbReference type="GO" id="GO:0006120">
    <property type="term" value="P:mitochondrial electron transport, NADH to ubiquinone"/>
    <property type="evidence" value="ECO:0007669"/>
    <property type="project" value="TreeGrafter"/>
</dbReference>
<reference evidence="16" key="1">
    <citation type="submission" date="2022-03" db="EMBL/GenBank/DDBJ databases">
        <authorList>
            <person name="Martin C."/>
        </authorList>
    </citation>
    <scope>NUCLEOTIDE SEQUENCE</scope>
</reference>
<evidence type="ECO:0000313" key="17">
    <source>
        <dbReference type="Proteomes" id="UP000749559"/>
    </source>
</evidence>
<evidence type="ECO:0000256" key="3">
    <source>
        <dbReference type="ARBA" id="ARBA00005482"/>
    </source>
</evidence>
<accession>A0A8S4N012</accession>
<evidence type="ECO:0000256" key="7">
    <source>
        <dbReference type="ARBA" id="ARBA00022660"/>
    </source>
</evidence>
<evidence type="ECO:0000313" key="16">
    <source>
        <dbReference type="EMBL" id="CAH1773847.1"/>
    </source>
</evidence>
<dbReference type="AlphaFoldDB" id="A0A8S4N012"/>
<comment type="caution">
    <text evidence="16">The sequence shown here is derived from an EMBL/GenBank/DDBJ whole genome shotgun (WGS) entry which is preliminary data.</text>
</comment>
<protein>
    <recommendedName>
        <fullName evidence="5">NADH dehydrogenase [ubiquinone] 1 alpha subcomplex subunit 7</fullName>
    </recommendedName>
    <alternativeName>
        <fullName evidence="14">Complex I-B14.5a</fullName>
    </alternativeName>
    <alternativeName>
        <fullName evidence="13">NADH-ubiquinone oxidoreductase subunit B14.5a</fullName>
    </alternativeName>
</protein>
<dbReference type="GO" id="GO:0005743">
    <property type="term" value="C:mitochondrial inner membrane"/>
    <property type="evidence" value="ECO:0007669"/>
    <property type="project" value="UniProtKB-SubCell"/>
</dbReference>
<evidence type="ECO:0000256" key="15">
    <source>
        <dbReference type="SAM" id="MobiDB-lite"/>
    </source>
</evidence>
<comment type="function">
    <text evidence="1">Accessory subunit of the mitochondrial membrane respiratory chain NADH dehydrogenase (Complex I), that is believed not to be involved in catalysis. Complex I functions in the transfer of electrons from NADH to the respiratory chain. The immediate electron acceptor for the enzyme is believed to be ubiquinone.</text>
</comment>
<evidence type="ECO:0000256" key="2">
    <source>
        <dbReference type="ARBA" id="ARBA00004443"/>
    </source>
</evidence>
<keyword evidence="10" id="KW-0007">Acetylation</keyword>
<evidence type="ECO:0000256" key="6">
    <source>
        <dbReference type="ARBA" id="ARBA00022448"/>
    </source>
</evidence>
<evidence type="ECO:0000256" key="1">
    <source>
        <dbReference type="ARBA" id="ARBA00003195"/>
    </source>
</evidence>
<sequence>LFGAYKMAAPREVTPIIRWIRHVCLGRYNLKNPLRFKGEQSVRDPPLPVLPQGVSHKLNTNYYYSRDGRGESTRPTLAYEGLKQKAIPSGETSAETSVATKESRPRIPGFGYNPDTDSAAYSKATL</sequence>
<dbReference type="OrthoDB" id="10063829at2759"/>
<feature type="compositionally biased region" description="Polar residues" evidence="15">
    <location>
        <begin position="90"/>
        <end position="100"/>
    </location>
</feature>
<keyword evidence="11" id="KW-0496">Mitochondrion</keyword>
<dbReference type="PANTHER" id="PTHR12485:SF1">
    <property type="entry name" value="NADH DEHYDROGENASE [UBIQUINONE] 1 ALPHA SUBCOMPLEX SUBUNIT 7"/>
    <property type="match status" value="1"/>
</dbReference>
<keyword evidence="6" id="KW-0813">Transport</keyword>
<keyword evidence="17" id="KW-1185">Reference proteome</keyword>
<evidence type="ECO:0000256" key="13">
    <source>
        <dbReference type="ARBA" id="ARBA00030360"/>
    </source>
</evidence>
<comment type="similarity">
    <text evidence="3">Belongs to the complex I NDUFA7 subunit family.</text>
</comment>
<dbReference type="PANTHER" id="PTHR12485">
    <property type="entry name" value="NADH-UBIQUINONE OXIDOREDUCTASE SUBUNIT B"/>
    <property type="match status" value="1"/>
</dbReference>
<keyword evidence="12" id="KW-0472">Membrane</keyword>
<evidence type="ECO:0000256" key="9">
    <source>
        <dbReference type="ARBA" id="ARBA00022982"/>
    </source>
</evidence>
<dbReference type="Pfam" id="PF07347">
    <property type="entry name" value="CI-B14_5a"/>
    <property type="match status" value="1"/>
</dbReference>
<comment type="subunit">
    <text evidence="4">Complex I is composed of 45 different subunits.</text>
</comment>
<feature type="non-terminal residue" evidence="16">
    <location>
        <position position="126"/>
    </location>
</feature>
<keyword evidence="7" id="KW-0679">Respiratory chain</keyword>